<feature type="compositionally biased region" description="Low complexity" evidence="2">
    <location>
        <begin position="8"/>
        <end position="22"/>
    </location>
</feature>
<reference evidence="4 5" key="1">
    <citation type="submission" date="2024-11" db="EMBL/GenBank/DDBJ databases">
        <title>First Report of Moraxella oculi in Brazil in an Infectious Bovine Keratoconjunctivitis Outbreak.</title>
        <authorList>
            <person name="Carvalho C.V."/>
            <person name="Domingues R."/>
            <person name="Coutinho C."/>
            <person name="Honorio N.T.B.S."/>
            <person name="Faza D.R.L.R."/>
            <person name="Carvalho W.A."/>
            <person name="Machado A.B.F."/>
            <person name="Martins M.F."/>
            <person name="Gaspar E.B."/>
        </authorList>
    </citation>
    <scope>NUCLEOTIDE SEQUENCE [LARGE SCALE GENOMIC DNA]</scope>
    <source>
        <strain evidence="4 5">2117LE</strain>
    </source>
</reference>
<keyword evidence="3" id="KW-0812">Transmembrane</keyword>
<dbReference type="EMBL" id="JBJJXE010000004">
    <property type="protein sequence ID" value="MFL1732189.1"/>
    <property type="molecule type" value="Genomic_DNA"/>
</dbReference>
<protein>
    <recommendedName>
        <fullName evidence="6">SCP2 domain-containing protein</fullName>
    </recommendedName>
</protein>
<evidence type="ECO:0000313" key="4">
    <source>
        <dbReference type="EMBL" id="MFL1732189.1"/>
    </source>
</evidence>
<evidence type="ECO:0000256" key="2">
    <source>
        <dbReference type="SAM" id="MobiDB-lite"/>
    </source>
</evidence>
<feature type="region of interest" description="Disordered" evidence="2">
    <location>
        <begin position="1"/>
        <end position="22"/>
    </location>
</feature>
<evidence type="ECO:0000256" key="1">
    <source>
        <dbReference type="SAM" id="Coils"/>
    </source>
</evidence>
<feature type="transmembrane region" description="Helical" evidence="3">
    <location>
        <begin position="25"/>
        <end position="46"/>
    </location>
</feature>
<keyword evidence="5" id="KW-1185">Reference proteome</keyword>
<dbReference type="RefSeq" id="WP_407068871.1">
    <property type="nucleotide sequence ID" value="NZ_JBJJXE010000004.1"/>
</dbReference>
<proteinExistence type="predicted"/>
<feature type="transmembrane region" description="Helical" evidence="3">
    <location>
        <begin position="213"/>
        <end position="233"/>
    </location>
</feature>
<evidence type="ECO:0000256" key="3">
    <source>
        <dbReference type="SAM" id="Phobius"/>
    </source>
</evidence>
<name>A0ABW8U5C2_9GAMM</name>
<gene>
    <name evidence="4" type="ORF">ACJHVH_04135</name>
</gene>
<keyword evidence="1" id="KW-0175">Coiled coil</keyword>
<dbReference type="Proteomes" id="UP001624684">
    <property type="component" value="Unassembled WGS sequence"/>
</dbReference>
<evidence type="ECO:0000313" key="5">
    <source>
        <dbReference type="Proteomes" id="UP001624684"/>
    </source>
</evidence>
<organism evidence="4 5">
    <name type="scientific">Moraxella oculi</name>
    <dbReference type="NCBI Taxonomy" id="2940516"/>
    <lineage>
        <taxon>Bacteria</taxon>
        <taxon>Pseudomonadati</taxon>
        <taxon>Pseudomonadota</taxon>
        <taxon>Gammaproteobacteria</taxon>
        <taxon>Moraxellales</taxon>
        <taxon>Moraxellaceae</taxon>
        <taxon>Moraxella</taxon>
    </lineage>
</organism>
<keyword evidence="3" id="KW-0472">Membrane</keyword>
<accession>A0ABW8U5C2</accession>
<comment type="caution">
    <text evidence="4">The sequence shown here is derived from an EMBL/GenBank/DDBJ whole genome shotgun (WGS) entry which is preliminary data.</text>
</comment>
<evidence type="ECO:0008006" key="6">
    <source>
        <dbReference type="Google" id="ProtNLM"/>
    </source>
</evidence>
<feature type="coiled-coil region" evidence="1">
    <location>
        <begin position="167"/>
        <end position="208"/>
    </location>
</feature>
<sequence length="234" mass="26123">MADNQIFQNSPQTPNQNTQQRPTGVISQGVLSVVLVFLESAMTLMLRFNPKLRQLAYPLVQNNAVVSIRTYLPHVQIFATFNQHGILLDTQLPDHKHSADIMISAYSFELVNMLSSHSMQAVEKLQIRGDIVQVAQLKEFLVQLGIGGVIDQLLRKFRKAPESKPTAEDKLKKISELQAKISEQSDKIDALNTQNIRLSTQLTEAQTKQKSTFAGFIIASLIAIIAILSHFFIG</sequence>
<keyword evidence="3" id="KW-1133">Transmembrane helix</keyword>